<proteinExistence type="predicted"/>
<sequence length="99" mass="11476">MYIVRLQITDKKTKKTDESVWSIPGSPGMDEYERKAEELSDTFYDLDILYDDTEGEGDMLMDDIMIHIAEGETFDETLKGRKKIYRISGKEEAQEENGQ</sequence>
<evidence type="ECO:0000313" key="1">
    <source>
        <dbReference type="EMBL" id="HIU01868.1"/>
    </source>
</evidence>
<evidence type="ECO:0000313" key="2">
    <source>
        <dbReference type="Proteomes" id="UP000824164"/>
    </source>
</evidence>
<reference evidence="1" key="2">
    <citation type="journal article" date="2021" name="PeerJ">
        <title>Extensive microbial diversity within the chicken gut microbiome revealed by metagenomics and culture.</title>
        <authorList>
            <person name="Gilroy R."/>
            <person name="Ravi A."/>
            <person name="Getino M."/>
            <person name="Pursley I."/>
            <person name="Horton D.L."/>
            <person name="Alikhan N.F."/>
            <person name="Baker D."/>
            <person name="Gharbi K."/>
            <person name="Hall N."/>
            <person name="Watson M."/>
            <person name="Adriaenssens E.M."/>
            <person name="Foster-Nyarko E."/>
            <person name="Jarju S."/>
            <person name="Secka A."/>
            <person name="Antonio M."/>
            <person name="Oren A."/>
            <person name="Chaudhuri R.R."/>
            <person name="La Ragione R."/>
            <person name="Hildebrand F."/>
            <person name="Pallen M.J."/>
        </authorList>
    </citation>
    <scope>NUCLEOTIDE SEQUENCE</scope>
    <source>
        <strain evidence="1">CHK187-14744</strain>
    </source>
</reference>
<comment type="caution">
    <text evidence="1">The sequence shown here is derived from an EMBL/GenBank/DDBJ whole genome shotgun (WGS) entry which is preliminary data.</text>
</comment>
<dbReference type="AlphaFoldDB" id="A0A9D1HET0"/>
<dbReference type="Proteomes" id="UP000824164">
    <property type="component" value="Unassembled WGS sequence"/>
</dbReference>
<accession>A0A9D1HET0</accession>
<name>A0A9D1HET0_9FIRM</name>
<gene>
    <name evidence="1" type="ORF">IAB63_01270</name>
</gene>
<dbReference type="EMBL" id="DVLT01000007">
    <property type="protein sequence ID" value="HIU01868.1"/>
    <property type="molecule type" value="Genomic_DNA"/>
</dbReference>
<reference evidence="1" key="1">
    <citation type="submission" date="2020-10" db="EMBL/GenBank/DDBJ databases">
        <authorList>
            <person name="Gilroy R."/>
        </authorList>
    </citation>
    <scope>NUCLEOTIDE SEQUENCE</scope>
    <source>
        <strain evidence="1">CHK187-14744</strain>
    </source>
</reference>
<protein>
    <submittedName>
        <fullName evidence="1">Uncharacterized protein</fullName>
    </submittedName>
</protein>
<organism evidence="1 2">
    <name type="scientific">Candidatus Onthocola gallistercoris</name>
    <dbReference type="NCBI Taxonomy" id="2840876"/>
    <lineage>
        <taxon>Bacteria</taxon>
        <taxon>Bacillati</taxon>
        <taxon>Bacillota</taxon>
        <taxon>Bacilli</taxon>
        <taxon>Candidatus Onthocola</taxon>
    </lineage>
</organism>